<sequence>MIIFEDSSQLIGAIFGIELADRLWGLPNGELDRKEKETIPQSTCNFKATNNLTTACILDVSELACFKRALDYDPQYRTLAILECVQHSPVAQLYAALVSLSFSSPSQTVSSPRLRPSSIVNGQCFCACQRCAESSPSKLVAIQSNRDFSGSQQSKIGFPATNSPTLSPIVGQQNVIGYPSLSAMPWYFQPVQTALSAEAGVANGFERFFNGQPPLKK</sequence>
<keyword evidence="1" id="KW-1185">Reference proteome</keyword>
<dbReference type="WBParaSite" id="scaffold35267_cov221.g22320">
    <property type="protein sequence ID" value="scaffold35267_cov221.g22320"/>
    <property type="gene ID" value="scaffold35267_cov221.g22320"/>
</dbReference>
<name>A0A915MES9_MELJA</name>
<proteinExistence type="predicted"/>
<accession>A0A915MES9</accession>
<evidence type="ECO:0000313" key="1">
    <source>
        <dbReference type="Proteomes" id="UP000887561"/>
    </source>
</evidence>
<dbReference type="Proteomes" id="UP000887561">
    <property type="component" value="Unplaced"/>
</dbReference>
<reference evidence="2" key="1">
    <citation type="submission" date="2022-11" db="UniProtKB">
        <authorList>
            <consortium name="WormBaseParasite"/>
        </authorList>
    </citation>
    <scope>IDENTIFICATION</scope>
</reference>
<dbReference type="AlphaFoldDB" id="A0A915MES9"/>
<organism evidence="1 2">
    <name type="scientific">Meloidogyne javanica</name>
    <name type="common">Root-knot nematode worm</name>
    <dbReference type="NCBI Taxonomy" id="6303"/>
    <lineage>
        <taxon>Eukaryota</taxon>
        <taxon>Metazoa</taxon>
        <taxon>Ecdysozoa</taxon>
        <taxon>Nematoda</taxon>
        <taxon>Chromadorea</taxon>
        <taxon>Rhabditida</taxon>
        <taxon>Tylenchina</taxon>
        <taxon>Tylenchomorpha</taxon>
        <taxon>Tylenchoidea</taxon>
        <taxon>Meloidogynidae</taxon>
        <taxon>Meloidogyninae</taxon>
        <taxon>Meloidogyne</taxon>
        <taxon>Meloidogyne incognita group</taxon>
    </lineage>
</organism>
<evidence type="ECO:0000313" key="2">
    <source>
        <dbReference type="WBParaSite" id="scaffold35267_cov221.g22320"/>
    </source>
</evidence>
<protein>
    <submittedName>
        <fullName evidence="2">Uncharacterized protein</fullName>
    </submittedName>
</protein>